<feature type="compositionally biased region" description="Low complexity" evidence="1">
    <location>
        <begin position="695"/>
        <end position="706"/>
    </location>
</feature>
<name>A0A0H2RCY6_9AGAM</name>
<protein>
    <submittedName>
        <fullName evidence="2">Uncharacterized protein</fullName>
    </submittedName>
</protein>
<evidence type="ECO:0000313" key="3">
    <source>
        <dbReference type="Proteomes" id="UP000053477"/>
    </source>
</evidence>
<feature type="compositionally biased region" description="Basic and acidic residues" evidence="1">
    <location>
        <begin position="663"/>
        <end position="679"/>
    </location>
</feature>
<dbReference type="InParanoid" id="A0A0H2RCY6"/>
<dbReference type="AlphaFoldDB" id="A0A0H2RCY6"/>
<feature type="compositionally biased region" description="Basic and acidic residues" evidence="1">
    <location>
        <begin position="625"/>
        <end position="638"/>
    </location>
</feature>
<evidence type="ECO:0000256" key="1">
    <source>
        <dbReference type="SAM" id="MobiDB-lite"/>
    </source>
</evidence>
<feature type="compositionally biased region" description="Acidic residues" evidence="1">
    <location>
        <begin position="713"/>
        <end position="726"/>
    </location>
</feature>
<keyword evidence="3" id="KW-1185">Reference proteome</keyword>
<gene>
    <name evidence="2" type="ORF">SCHPADRAFT_907546</name>
</gene>
<dbReference type="Proteomes" id="UP000053477">
    <property type="component" value="Unassembled WGS sequence"/>
</dbReference>
<sequence>MDAAVDAPGTTTNLLNLPNEILLSIVDFYVESSDPPDLQVRQSNLTRLSHVCQKLRAVIVGCPKYWNTICSGLRKEEIMQTYITRSAGMDVNIIILEKHGQDACETLMKLASRVSNRWRSFSLVLSNTWDLQYALARSFSRLDCYLLYLQLPRLRNLRIHYGTPPLSFTPDFFTTWSYPGLRSMDLLNISPKVAPMSLTSFSMTFCNGRDVSVPLLQYFLESSPSIEKLSLTFEADTSFRVARERAAVVANVQSLRLKVEDSLLESIRPVLRAFTFPKLEDLSIIAKFHQRGQPAVPMMEINDWKSNILGACSSFYDVSSFSLNLCNHSSALEGALSPLSARFTRLKHYSLETNLVVMIAGAEGEAATAEWPLTPLETICFTECETLDIAWLRELKALLTGKEHWEGLRKLRIEQCDKLSRDEVVDVIPEDKLEWAGTRSTPREVFNETYANRRAVFEQINDADFDDGDGDYMDDNHSWGLWSEYSGTDDDYMEDQYIEPEDIEDGDDGSIADEEPYMPIPGAFVHYEPEGIEEDEDQQEIHGHWEYAPDFEGEQDHENYELGVATDEEPNGEDDDDGYAYNYQVDAYYEEDDAEEHHNHNPYLVFDHDAVDEEQEELAQGEAADSEHGYEEHHDHGTGNDTDEPYEQAYHEPEYLSQDEYGGDPHEEQGEGHEGHEEGPYDEGVYDDDHGGDAGSYDGNYSPDYSDGGGYSDQDDGFSDDGYESY</sequence>
<evidence type="ECO:0000313" key="2">
    <source>
        <dbReference type="EMBL" id="KLO09720.1"/>
    </source>
</evidence>
<proteinExistence type="predicted"/>
<accession>A0A0H2RCY6</accession>
<reference evidence="2 3" key="1">
    <citation type="submission" date="2015-04" db="EMBL/GenBank/DDBJ databases">
        <title>Complete genome sequence of Schizopora paradoxa KUC8140, a cosmopolitan wood degrader in East Asia.</title>
        <authorList>
            <consortium name="DOE Joint Genome Institute"/>
            <person name="Min B."/>
            <person name="Park H."/>
            <person name="Jang Y."/>
            <person name="Kim J.-J."/>
            <person name="Kim K.H."/>
            <person name="Pangilinan J."/>
            <person name="Lipzen A."/>
            <person name="Riley R."/>
            <person name="Grigoriev I.V."/>
            <person name="Spatafora J.W."/>
            <person name="Choi I.-G."/>
        </authorList>
    </citation>
    <scope>NUCLEOTIDE SEQUENCE [LARGE SCALE GENOMIC DNA]</scope>
    <source>
        <strain evidence="2 3">KUC8140</strain>
    </source>
</reference>
<organism evidence="2 3">
    <name type="scientific">Schizopora paradoxa</name>
    <dbReference type="NCBI Taxonomy" id="27342"/>
    <lineage>
        <taxon>Eukaryota</taxon>
        <taxon>Fungi</taxon>
        <taxon>Dikarya</taxon>
        <taxon>Basidiomycota</taxon>
        <taxon>Agaricomycotina</taxon>
        <taxon>Agaricomycetes</taxon>
        <taxon>Hymenochaetales</taxon>
        <taxon>Schizoporaceae</taxon>
        <taxon>Schizopora</taxon>
    </lineage>
</organism>
<dbReference type="InterPro" id="IPR032675">
    <property type="entry name" value="LRR_dom_sf"/>
</dbReference>
<dbReference type="Gene3D" id="3.80.10.10">
    <property type="entry name" value="Ribonuclease Inhibitor"/>
    <property type="match status" value="1"/>
</dbReference>
<dbReference type="EMBL" id="KQ086047">
    <property type="protein sequence ID" value="KLO09720.1"/>
    <property type="molecule type" value="Genomic_DNA"/>
</dbReference>
<feature type="region of interest" description="Disordered" evidence="1">
    <location>
        <begin position="614"/>
        <end position="726"/>
    </location>
</feature>